<dbReference type="EMBL" id="JABUFE010000005">
    <property type="protein sequence ID" value="NSX55316.1"/>
    <property type="molecule type" value="Genomic_DNA"/>
</dbReference>
<feature type="transmembrane region" description="Helical" evidence="5">
    <location>
        <begin position="316"/>
        <end position="337"/>
    </location>
</feature>
<protein>
    <recommendedName>
        <fullName evidence="6">Phosphate transport system permease protein</fullName>
    </recommendedName>
</protein>
<feature type="transmembrane region" description="Helical" evidence="5">
    <location>
        <begin position="162"/>
        <end position="180"/>
    </location>
</feature>
<dbReference type="PANTHER" id="PTHR42727">
    <property type="entry name" value="PHOSPHATE TRANSPORT SYSTEM PERMEASE PROTEIN"/>
    <property type="match status" value="1"/>
</dbReference>
<keyword evidence="6" id="KW-1003">Cell membrane</keyword>
<keyword evidence="5" id="KW-0813">Transport</keyword>
<proteinExistence type="inferred from homology"/>
<feature type="transmembrane region" description="Helical" evidence="5">
    <location>
        <begin position="445"/>
        <end position="466"/>
    </location>
</feature>
<sequence length="545" mass="57600">MSSFWLFLIIVSLAVIGFFVGTSRAMSVASGDKRKLHSLPSYYGSNIAIFTIVPSFLLLVIWMLAQPLIVSSSVRSHIPADTIDPGSTIGLVMSDVQRLANGLDVAVSQGFMTEEDARSVQAGSSDIRARLGQAGVVLGSSVRPEVLQAAQEYRTMTSTGDMLRAIFVIGIALAGFAYAFRKTSVTFRARNTVEKTIYTLLLGAASIAILTTVGIVLSLIFTTGEFFSIQACLSEVDNYEQTHLAALRAADMNLQNCPLGNVALLDQMTSVTGETFSVTTGDYLSAFADFFFGTTWSPSFGGGSELGILPLLWGTFYISVIALLVAVPIGLFAAIYLSEYASSPVRAFAKPMLEVLAGIPTIVYGLFALLTVGPLLVSAFGDDGALGLNWMQGGTAVMTAGLVMGIMLIPFVSSLSDDIINAVPQAMRDGSLGLGATHSETIRQVVLPAALPGIVGAILLAASRAIGETMIVVLGAGAAARLSMNPFDAMTTVTAKIVSQLTGDADFSSPEALVAFALGMTLFVITLGLNVFALYIVRKYREQYE</sequence>
<evidence type="ECO:0000256" key="6">
    <source>
        <dbReference type="RuleBase" id="RU363054"/>
    </source>
</evidence>
<dbReference type="InterPro" id="IPR022182">
    <property type="entry name" value="PstC_N"/>
</dbReference>
<evidence type="ECO:0000313" key="9">
    <source>
        <dbReference type="Proteomes" id="UP000777935"/>
    </source>
</evidence>
<evidence type="ECO:0000256" key="1">
    <source>
        <dbReference type="ARBA" id="ARBA00004651"/>
    </source>
</evidence>
<feature type="transmembrane region" description="Helical" evidence="5">
    <location>
        <begin position="512"/>
        <end position="537"/>
    </location>
</feature>
<dbReference type="InterPro" id="IPR000515">
    <property type="entry name" value="MetI-like"/>
</dbReference>
<dbReference type="InterPro" id="IPR035906">
    <property type="entry name" value="MetI-like_sf"/>
</dbReference>
<comment type="similarity">
    <text evidence="6">Belongs to the binding-protein-dependent transport system permease family. CysTW subfamily.</text>
</comment>
<keyword evidence="6" id="KW-0997">Cell inner membrane</keyword>
<feature type="transmembrane region" description="Helical" evidence="5">
    <location>
        <begin position="358"/>
        <end position="381"/>
    </location>
</feature>
<evidence type="ECO:0000313" key="8">
    <source>
        <dbReference type="EMBL" id="NSX55316.1"/>
    </source>
</evidence>
<gene>
    <name evidence="8" type="primary">pstC</name>
    <name evidence="8" type="ORF">HRQ87_10935</name>
</gene>
<organism evidence="8 9">
    <name type="scientific">Parasulfitobacter algicola</name>
    <dbReference type="NCBI Taxonomy" id="2614809"/>
    <lineage>
        <taxon>Bacteria</taxon>
        <taxon>Pseudomonadati</taxon>
        <taxon>Pseudomonadota</taxon>
        <taxon>Alphaproteobacteria</taxon>
        <taxon>Rhodobacterales</taxon>
        <taxon>Roseobacteraceae</taxon>
        <taxon>Parasulfitobacter</taxon>
    </lineage>
</organism>
<dbReference type="PANTHER" id="PTHR42727:SF1">
    <property type="entry name" value="PHOSPHATE TRANSPORT SYSTEM PERMEASE"/>
    <property type="match status" value="1"/>
</dbReference>
<feature type="transmembrane region" description="Helical" evidence="5">
    <location>
        <begin position="6"/>
        <end position="26"/>
    </location>
</feature>
<accession>A0ABX2ITH8</accession>
<comment type="subcellular location">
    <subcellularLocation>
        <location evidence="6">Cell inner membrane</location>
        <topology evidence="6">Multi-pass membrane protein</topology>
    </subcellularLocation>
    <subcellularLocation>
        <location evidence="1 5">Cell membrane</location>
        <topology evidence="1 5">Multi-pass membrane protein</topology>
    </subcellularLocation>
</comment>
<feature type="transmembrane region" description="Helical" evidence="5">
    <location>
        <begin position="393"/>
        <end position="412"/>
    </location>
</feature>
<dbReference type="SUPFAM" id="SSF161098">
    <property type="entry name" value="MetI-like"/>
    <property type="match status" value="1"/>
</dbReference>
<dbReference type="NCBIfam" id="TIGR02138">
    <property type="entry name" value="phosphate_pstC"/>
    <property type="match status" value="1"/>
</dbReference>
<comment type="function">
    <text evidence="6">Part of the binding-protein-dependent transport system for phosphate; probably responsible for the translocation of the substrate across the membrane.</text>
</comment>
<keyword evidence="6" id="KW-0592">Phosphate transport</keyword>
<dbReference type="CDD" id="cd06261">
    <property type="entry name" value="TM_PBP2"/>
    <property type="match status" value="1"/>
</dbReference>
<dbReference type="Pfam" id="PF00528">
    <property type="entry name" value="BPD_transp_1"/>
    <property type="match status" value="1"/>
</dbReference>
<name>A0ABX2ITH8_9RHOB</name>
<evidence type="ECO:0000259" key="7">
    <source>
        <dbReference type="PROSITE" id="PS50928"/>
    </source>
</evidence>
<keyword evidence="3 5" id="KW-1133">Transmembrane helix</keyword>
<feature type="domain" description="ABC transmembrane type-1" evidence="7">
    <location>
        <begin position="312"/>
        <end position="533"/>
    </location>
</feature>
<comment type="caution">
    <text evidence="8">The sequence shown here is derived from an EMBL/GenBank/DDBJ whole genome shotgun (WGS) entry which is preliminary data.</text>
</comment>
<evidence type="ECO:0000256" key="4">
    <source>
        <dbReference type="ARBA" id="ARBA00023136"/>
    </source>
</evidence>
<dbReference type="Pfam" id="PF12501">
    <property type="entry name" value="DUF3708"/>
    <property type="match status" value="1"/>
</dbReference>
<keyword evidence="4 5" id="KW-0472">Membrane</keyword>
<feature type="transmembrane region" description="Helical" evidence="5">
    <location>
        <begin position="200"/>
        <end position="221"/>
    </location>
</feature>
<evidence type="ECO:0000256" key="5">
    <source>
        <dbReference type="RuleBase" id="RU363032"/>
    </source>
</evidence>
<dbReference type="PROSITE" id="PS50928">
    <property type="entry name" value="ABC_TM1"/>
    <property type="match status" value="1"/>
</dbReference>
<reference evidence="8 9" key="1">
    <citation type="submission" date="2020-06" db="EMBL/GenBank/DDBJ databases">
        <title>Sulfitobacter algicola sp. nov., isolated from green algae.</title>
        <authorList>
            <person name="Wang C."/>
        </authorList>
    </citation>
    <scope>NUCLEOTIDE SEQUENCE [LARGE SCALE GENOMIC DNA]</scope>
    <source>
        <strain evidence="8 9">1151</strain>
    </source>
</reference>
<dbReference type="RefSeq" id="WP_174138209.1">
    <property type="nucleotide sequence ID" value="NZ_JABUFE010000005.1"/>
</dbReference>
<keyword evidence="2 5" id="KW-0812">Transmembrane</keyword>
<dbReference type="Gene3D" id="1.10.3720.10">
    <property type="entry name" value="MetI-like"/>
    <property type="match status" value="1"/>
</dbReference>
<dbReference type="InterPro" id="IPR011864">
    <property type="entry name" value="Phosphate_PstC"/>
</dbReference>
<feature type="transmembrane region" description="Helical" evidence="5">
    <location>
        <begin position="47"/>
        <end position="65"/>
    </location>
</feature>
<evidence type="ECO:0000256" key="3">
    <source>
        <dbReference type="ARBA" id="ARBA00022989"/>
    </source>
</evidence>
<dbReference type="Proteomes" id="UP000777935">
    <property type="component" value="Unassembled WGS sequence"/>
</dbReference>
<keyword evidence="9" id="KW-1185">Reference proteome</keyword>
<evidence type="ECO:0000256" key="2">
    <source>
        <dbReference type="ARBA" id="ARBA00022692"/>
    </source>
</evidence>
<comment type="caution">
    <text evidence="6">Lacks conserved residue(s) required for the propagation of feature annotation.</text>
</comment>